<evidence type="ECO:0000313" key="2">
    <source>
        <dbReference type="EMBL" id="MFC7292787.1"/>
    </source>
</evidence>
<dbReference type="Pfam" id="PF07586">
    <property type="entry name" value="HXXSHH"/>
    <property type="match status" value="1"/>
</dbReference>
<protein>
    <submittedName>
        <fullName evidence="2">DUF1552 domain-containing protein</fullName>
    </submittedName>
</protein>
<evidence type="ECO:0000313" key="3">
    <source>
        <dbReference type="Proteomes" id="UP001596492"/>
    </source>
</evidence>
<dbReference type="Proteomes" id="UP001596492">
    <property type="component" value="Unassembled WGS sequence"/>
</dbReference>
<evidence type="ECO:0000256" key="1">
    <source>
        <dbReference type="SAM" id="SignalP"/>
    </source>
</evidence>
<accession>A0ABW2IPA9</accession>
<feature type="signal peptide" evidence="1">
    <location>
        <begin position="1"/>
        <end position="34"/>
    </location>
</feature>
<comment type="caution">
    <text evidence="2">The sequence shown here is derived from an EMBL/GenBank/DDBJ whole genome shotgun (WGS) entry which is preliminary data.</text>
</comment>
<keyword evidence="3" id="KW-1185">Reference proteome</keyword>
<dbReference type="PROSITE" id="PS51318">
    <property type="entry name" value="TAT"/>
    <property type="match status" value="1"/>
</dbReference>
<name>A0ABW2IPA9_9PROT</name>
<dbReference type="InterPro" id="IPR006311">
    <property type="entry name" value="TAT_signal"/>
</dbReference>
<dbReference type="InterPro" id="IPR011447">
    <property type="entry name" value="DUF1552"/>
</dbReference>
<dbReference type="RefSeq" id="WP_382168507.1">
    <property type="nucleotide sequence ID" value="NZ_JBHTBR010000005.1"/>
</dbReference>
<proteinExistence type="predicted"/>
<gene>
    <name evidence="2" type="ORF">ACFQS8_14235</name>
</gene>
<feature type="chain" id="PRO_5045889657" evidence="1">
    <location>
        <begin position="35"/>
        <end position="456"/>
    </location>
</feature>
<organism evidence="2 3">
    <name type="scientific">Hirschia litorea</name>
    <dbReference type="NCBI Taxonomy" id="1199156"/>
    <lineage>
        <taxon>Bacteria</taxon>
        <taxon>Pseudomonadati</taxon>
        <taxon>Pseudomonadota</taxon>
        <taxon>Alphaproteobacteria</taxon>
        <taxon>Hyphomonadales</taxon>
        <taxon>Hyphomonadaceae</taxon>
        <taxon>Hirschia</taxon>
    </lineage>
</organism>
<dbReference type="EMBL" id="JBHTBR010000005">
    <property type="protein sequence ID" value="MFC7292787.1"/>
    <property type="molecule type" value="Genomic_DNA"/>
</dbReference>
<sequence>MSRGLFSDRRSFLKAGGTSLLLPALSSLAYPAYAKNTGSSEAGSLAGTPPKRLCFVFFGMGVSLPPEGHVAHKDWHWFPHQLGSDYKFNKSLEALEPYKSKLSVLSGLSHPRTRTMYSHSTGGYFLSAADPEAPGGNSISADQVYANHIGGETRYPFITMSTEGGVGDFREPHTMSYSGTGQPIPSVAGPRGLFNELFSVQNAGREAIERQYGRDRSILDSLVPDLKKLNASLPSEDKARLEQYATAVRSLESRIARAQSWLDVPKPVVPESQFVLDVDPIKDGPTQFIDSMFQLIHTAFVTDSTRVASYALVEESPGAVACRFPEALGLPHHHSISHDFNSEGGYERWGRYDQYLAQRFAGFLKQMDETDDPFAEGSLLDNTIILFGSGTSTEHNPRNFPLVLAGGNNFGLKHGKHQRFEEDIPMSNLLLTLLQQLGTPVDKFADSTGNIPELLI</sequence>
<keyword evidence="1" id="KW-0732">Signal</keyword>
<reference evidence="3" key="1">
    <citation type="journal article" date="2019" name="Int. J. Syst. Evol. Microbiol.">
        <title>The Global Catalogue of Microorganisms (GCM) 10K type strain sequencing project: providing services to taxonomists for standard genome sequencing and annotation.</title>
        <authorList>
            <consortium name="The Broad Institute Genomics Platform"/>
            <consortium name="The Broad Institute Genome Sequencing Center for Infectious Disease"/>
            <person name="Wu L."/>
            <person name="Ma J."/>
        </authorList>
    </citation>
    <scope>NUCLEOTIDE SEQUENCE [LARGE SCALE GENOMIC DNA]</scope>
    <source>
        <strain evidence="3">CCUG 51308</strain>
    </source>
</reference>